<reference evidence="1" key="1">
    <citation type="submission" date="2014-11" db="EMBL/GenBank/DDBJ databases">
        <authorList>
            <person name="Amaro Gonzalez C."/>
        </authorList>
    </citation>
    <scope>NUCLEOTIDE SEQUENCE</scope>
</reference>
<evidence type="ECO:0000313" key="1">
    <source>
        <dbReference type="EMBL" id="JAH24198.1"/>
    </source>
</evidence>
<proteinExistence type="predicted"/>
<accession>A0A0E9R771</accession>
<dbReference type="EMBL" id="GBXM01084379">
    <property type="protein sequence ID" value="JAH24198.1"/>
    <property type="molecule type" value="Transcribed_RNA"/>
</dbReference>
<dbReference type="AlphaFoldDB" id="A0A0E9R771"/>
<protein>
    <submittedName>
        <fullName evidence="1">Uncharacterized protein</fullName>
    </submittedName>
</protein>
<organism evidence="1">
    <name type="scientific">Anguilla anguilla</name>
    <name type="common">European freshwater eel</name>
    <name type="synonym">Muraena anguilla</name>
    <dbReference type="NCBI Taxonomy" id="7936"/>
    <lineage>
        <taxon>Eukaryota</taxon>
        <taxon>Metazoa</taxon>
        <taxon>Chordata</taxon>
        <taxon>Craniata</taxon>
        <taxon>Vertebrata</taxon>
        <taxon>Euteleostomi</taxon>
        <taxon>Actinopterygii</taxon>
        <taxon>Neopterygii</taxon>
        <taxon>Teleostei</taxon>
        <taxon>Anguilliformes</taxon>
        <taxon>Anguillidae</taxon>
        <taxon>Anguilla</taxon>
    </lineage>
</organism>
<reference evidence="1" key="2">
    <citation type="journal article" date="2015" name="Fish Shellfish Immunol.">
        <title>Early steps in the European eel (Anguilla anguilla)-Vibrio vulnificus interaction in the gills: Role of the RtxA13 toxin.</title>
        <authorList>
            <person name="Callol A."/>
            <person name="Pajuelo D."/>
            <person name="Ebbesson L."/>
            <person name="Teles M."/>
            <person name="MacKenzie S."/>
            <person name="Amaro C."/>
        </authorList>
    </citation>
    <scope>NUCLEOTIDE SEQUENCE</scope>
</reference>
<name>A0A0E9R771_ANGAN</name>
<sequence length="16" mass="1760">MSWPKEAAALQTSSRP</sequence>